<name>A0ABV8U8T5_9PROT</name>
<sequence length="156" mass="17258">MKILYETADYSEALVIKALLEQAGFPAFIDNFNTLTAMPHLMAGLGLRVMVPDEEFAEAQQLLADVRAENAPAKATEDSIDACPKCGSEDVARYTTIWLLPFLWAMSLLYPVPPGNRRACRQCGHRYKTKAAVLCVKRGCIVIPHFCVCANEDFSS</sequence>
<gene>
    <name evidence="2" type="ORF">ACFO5Q_07135</name>
</gene>
<feature type="domain" description="DUF2007" evidence="1">
    <location>
        <begin position="1"/>
        <end position="66"/>
    </location>
</feature>
<reference evidence="3" key="1">
    <citation type="journal article" date="2019" name="Int. J. Syst. Evol. Microbiol.">
        <title>The Global Catalogue of Microorganisms (GCM) 10K type strain sequencing project: providing services to taxonomists for standard genome sequencing and annotation.</title>
        <authorList>
            <consortium name="The Broad Institute Genomics Platform"/>
            <consortium name="The Broad Institute Genome Sequencing Center for Infectious Disease"/>
            <person name="Wu L."/>
            <person name="Ma J."/>
        </authorList>
    </citation>
    <scope>NUCLEOTIDE SEQUENCE [LARGE SCALE GENOMIC DNA]</scope>
    <source>
        <strain evidence="3">CGMCC 1.15304</strain>
    </source>
</reference>
<evidence type="ECO:0000259" key="1">
    <source>
        <dbReference type="Pfam" id="PF09413"/>
    </source>
</evidence>
<dbReference type="Gene3D" id="3.30.70.790">
    <property type="entry name" value="UreE, C-terminal domain"/>
    <property type="match status" value="1"/>
</dbReference>
<dbReference type="Proteomes" id="UP001595776">
    <property type="component" value="Unassembled WGS sequence"/>
</dbReference>
<dbReference type="InterPro" id="IPR018551">
    <property type="entry name" value="DUF2007"/>
</dbReference>
<evidence type="ECO:0000313" key="2">
    <source>
        <dbReference type="EMBL" id="MFC4347617.1"/>
    </source>
</evidence>
<dbReference type="EMBL" id="JBHSCR010000003">
    <property type="protein sequence ID" value="MFC4347617.1"/>
    <property type="molecule type" value="Genomic_DNA"/>
</dbReference>
<dbReference type="Pfam" id="PF09413">
    <property type="entry name" value="DUF2007"/>
    <property type="match status" value="1"/>
</dbReference>
<proteinExistence type="predicted"/>
<dbReference type="SUPFAM" id="SSF54913">
    <property type="entry name" value="GlnB-like"/>
    <property type="match status" value="1"/>
</dbReference>
<dbReference type="InterPro" id="IPR011322">
    <property type="entry name" value="N-reg_PII-like_a/b"/>
</dbReference>
<evidence type="ECO:0000313" key="3">
    <source>
        <dbReference type="Proteomes" id="UP001595776"/>
    </source>
</evidence>
<protein>
    <submittedName>
        <fullName evidence="2">DUF2007 domain-containing protein</fullName>
    </submittedName>
</protein>
<feature type="non-terminal residue" evidence="2">
    <location>
        <position position="156"/>
    </location>
</feature>
<comment type="caution">
    <text evidence="2">The sequence shown here is derived from an EMBL/GenBank/DDBJ whole genome shotgun (WGS) entry which is preliminary data.</text>
</comment>
<dbReference type="RefSeq" id="WP_380084309.1">
    <property type="nucleotide sequence ID" value="NZ_JBHSCR010000003.1"/>
</dbReference>
<keyword evidence="3" id="KW-1185">Reference proteome</keyword>
<organism evidence="2 3">
    <name type="scientific">Kordiimonas lipolytica</name>
    <dbReference type="NCBI Taxonomy" id="1662421"/>
    <lineage>
        <taxon>Bacteria</taxon>
        <taxon>Pseudomonadati</taxon>
        <taxon>Pseudomonadota</taxon>
        <taxon>Alphaproteobacteria</taxon>
        <taxon>Kordiimonadales</taxon>
        <taxon>Kordiimonadaceae</taxon>
        <taxon>Kordiimonas</taxon>
    </lineage>
</organism>
<accession>A0ABV8U8T5</accession>